<dbReference type="STRING" id="1224947.SAMN05216480_101827"/>
<gene>
    <name evidence="3" type="ORF">SAMN05216480_101827</name>
</gene>
<keyword evidence="4" id="KW-1185">Reference proteome</keyword>
<dbReference type="Gene3D" id="3.40.50.150">
    <property type="entry name" value="Vaccinia Virus protein VP39"/>
    <property type="match status" value="1"/>
</dbReference>
<evidence type="ECO:0000313" key="3">
    <source>
        <dbReference type="EMBL" id="SFU33588.1"/>
    </source>
</evidence>
<sequence length="261" mass="31077">MFAERKDYMPLKRKATPLHNETKDHWYSNWFNTDFYHLLYKGHDYQEARVFMDKITSYLNLPEEGSILDVACGRGRHSIYLNSLGYNVTGIDISEKSIQYAKKYENPTLKFQLHDMCEIFPKQFDAVFNLFTSFGYFEEDKDNLNALKAFKANLNKTGFGVIDFMNVNWVINNLVPNETKTVEGIDFHIQKYFKDNYIYKEIIFEFEGKPQHFTERVKAMNLKDFERLFEKADIYLLDIFGDYKLSKFDSENSERLIMIFK</sequence>
<dbReference type="PANTHER" id="PTHR43861">
    <property type="entry name" value="TRANS-ACONITATE 2-METHYLTRANSFERASE-RELATED"/>
    <property type="match status" value="1"/>
</dbReference>
<dbReference type="GO" id="GO:0032259">
    <property type="term" value="P:methylation"/>
    <property type="evidence" value="ECO:0007669"/>
    <property type="project" value="UniProtKB-KW"/>
</dbReference>
<keyword evidence="3" id="KW-0489">Methyltransferase</keyword>
<dbReference type="Gene3D" id="2.20.25.110">
    <property type="entry name" value="S-adenosyl-L-methionine-dependent methyltransferases"/>
    <property type="match status" value="1"/>
</dbReference>
<evidence type="ECO:0000256" key="1">
    <source>
        <dbReference type="ARBA" id="ARBA00022679"/>
    </source>
</evidence>
<evidence type="ECO:0000259" key="2">
    <source>
        <dbReference type="Pfam" id="PF13649"/>
    </source>
</evidence>
<feature type="domain" description="Methyltransferase" evidence="2">
    <location>
        <begin position="67"/>
        <end position="158"/>
    </location>
</feature>
<dbReference type="Proteomes" id="UP000199138">
    <property type="component" value="Unassembled WGS sequence"/>
</dbReference>
<dbReference type="AlphaFoldDB" id="A0A1I7FBL6"/>
<dbReference type="SUPFAM" id="SSF53335">
    <property type="entry name" value="S-adenosyl-L-methionine-dependent methyltransferases"/>
    <property type="match status" value="1"/>
</dbReference>
<dbReference type="GO" id="GO:0008168">
    <property type="term" value="F:methyltransferase activity"/>
    <property type="evidence" value="ECO:0007669"/>
    <property type="project" value="UniProtKB-KW"/>
</dbReference>
<dbReference type="InterPro" id="IPR041698">
    <property type="entry name" value="Methyltransf_25"/>
</dbReference>
<dbReference type="CDD" id="cd02440">
    <property type="entry name" value="AdoMet_MTases"/>
    <property type="match status" value="1"/>
</dbReference>
<protein>
    <submittedName>
        <fullName evidence="3">Methyltransferase domain-containing protein</fullName>
    </submittedName>
</protein>
<dbReference type="InterPro" id="IPR029063">
    <property type="entry name" value="SAM-dependent_MTases_sf"/>
</dbReference>
<proteinExistence type="predicted"/>
<organism evidence="3 4">
    <name type="scientific">Pustulibacterium marinum</name>
    <dbReference type="NCBI Taxonomy" id="1224947"/>
    <lineage>
        <taxon>Bacteria</taxon>
        <taxon>Pseudomonadati</taxon>
        <taxon>Bacteroidota</taxon>
        <taxon>Flavobacteriia</taxon>
        <taxon>Flavobacteriales</taxon>
        <taxon>Flavobacteriaceae</taxon>
        <taxon>Pustulibacterium</taxon>
    </lineage>
</organism>
<name>A0A1I7FBL6_9FLAO</name>
<dbReference type="EMBL" id="FPBK01000001">
    <property type="protein sequence ID" value="SFU33588.1"/>
    <property type="molecule type" value="Genomic_DNA"/>
</dbReference>
<dbReference type="Pfam" id="PF13649">
    <property type="entry name" value="Methyltransf_25"/>
    <property type="match status" value="1"/>
</dbReference>
<reference evidence="3 4" key="1">
    <citation type="submission" date="2016-10" db="EMBL/GenBank/DDBJ databases">
        <authorList>
            <person name="de Groot N.N."/>
        </authorList>
    </citation>
    <scope>NUCLEOTIDE SEQUENCE [LARGE SCALE GENOMIC DNA]</scope>
    <source>
        <strain evidence="3 4">CGMCC 1.12333</strain>
    </source>
</reference>
<evidence type="ECO:0000313" key="4">
    <source>
        <dbReference type="Proteomes" id="UP000199138"/>
    </source>
</evidence>
<accession>A0A1I7FBL6</accession>
<keyword evidence="1 3" id="KW-0808">Transferase</keyword>